<dbReference type="Pfam" id="PF00041">
    <property type="entry name" value="fn3"/>
    <property type="match status" value="2"/>
</dbReference>
<evidence type="ECO:0000256" key="1">
    <source>
        <dbReference type="ARBA" id="ARBA00022737"/>
    </source>
</evidence>
<feature type="compositionally biased region" description="Polar residues" evidence="4">
    <location>
        <begin position="132"/>
        <end position="141"/>
    </location>
</feature>
<dbReference type="PROSITE" id="PS50835">
    <property type="entry name" value="IG_LIKE"/>
    <property type="match status" value="5"/>
</dbReference>
<dbReference type="InterPro" id="IPR036116">
    <property type="entry name" value="FN3_sf"/>
</dbReference>
<feature type="region of interest" description="Disordered" evidence="4">
    <location>
        <begin position="1310"/>
        <end position="1638"/>
    </location>
</feature>
<dbReference type="EMBL" id="NIVC01002201">
    <property type="protein sequence ID" value="PAA60036.1"/>
    <property type="molecule type" value="Genomic_DNA"/>
</dbReference>
<dbReference type="SMART" id="SM00409">
    <property type="entry name" value="IG"/>
    <property type="match status" value="5"/>
</dbReference>
<evidence type="ECO:0000259" key="8">
    <source>
        <dbReference type="PROSITE" id="PS50853"/>
    </source>
</evidence>
<sequence>MSFIALIALSHMVIASVLAASGNDPVITNPPTAMSALRGTSLSLTCTAVGDPKPRITWYNATSGRQVHSMSDDPVHSMIHLDSSGKLTFLSFEAKFEGRYYCNASNEHGSTVSDPVWARIAYLNDKFRSEPQSKSVPTGSTIEIECDPPDGQPRPEVSWRKNGQSIVPEDGRIVVMDNGHLRIMRAGPSDAGEYACRAKNIAGDQLSASAIISVKSKPVFRVAPSDLDRMQGENATFNCAAVGDPAPTLNWRKDNGQIVKSRSFSHSNGSLTVFNLAPTDAGKYICEASNSAGTNEALATLTVRFKPEFRETPVDQVAVEGHRVVFRCRVVGNPKPNIFWSQDKGMYIFPNNAPNDDEKLRGVNVTTDGSLVIDPVRPIHQGKYECHANSYAGSVQSSATLTVTARAALAPIISVGPQSQSVTRGQDLQLNCELDLEYQRAHARFNPQTIWYKDSVPIRKTNRFHVNYDGSLKIYELQPSDRGNYTCAIKVGGKVTTWPTPAIIDVVNYQASPDGMNRRRPDVSDLPRPPRSIAVTDKGADWVLLKVTPRSSPAVPGSELVRYQVEYLSHDLGTGWQLYPHLFESETLKVDGLRSQTSYQFLVRTVNSRGVSKPSTLSPPVHTEAETPTDKFGYSEIPQHLQNMGYKDFRLQVMKKDVVRVLWKVQARQNTLELTHGFHINYRVVPLHRCIDDNKVFQQYKNSHCSLKNEQRLNYHLRSRLDRPDTRASDVDASSSSAAEASSGGGGEHSPSYARQQTKTISWRYNKKAASANTVSATLSDLMSFSCYEVTVENFNKQAMYGETRGSRSEPHTVLTWEYFPTKPPSNIRASWLSNTSLSLSWTPPPVTDSNGILTGFVIHLREPASVRQSQQSSGNSTSGLESRLVWRTISINNGSANSHVITGLDPAADYTLHLAAVNCQGEGTRSPPLRIPSAIYSLSAAQEKKTLLKEPWFISIMVIGILLWLAVCAVVIFAFRTRCLHRKKPYYKPYNKGVGGGGSGGCGSVDASGNAFPLLSKSSGGQDDSSNGSRFTGGVGHGSGHQLSGELHQQSPPPPPDLLDQQQQQQHQSAANKKQQQQQQQLFSNSPMHIHHMQQQTPLLMLGHGGPVVDQMLPAAPMPPPATLPSVAPVATPYASASLIQSAIQQDRRYQQGSLYSNADEPACSMSCSDCSDISDSTAAVQDHHQHQHQRHVMTSSGGAVGNINFPSYKPPAMNICDFTPPPPPLSDLVSGGGGSGGSSRCPYYTADYQQQQPACKSGSQSSESGAPSCYANCAPASTQQQQRLDNKLVVRLTPVTTVGVGAYVTTASNSSSCSPNFGPQGLPNTATTVQQGRGGVISHHHHPGFPASFPQQQQQQQQHMPGQHHPTMSGHRDSPAPSSLLGEADSNRSWPSNINSDVQQQQQQQHRPDGDDLLEDDVDDCEYDDEDDLDDDMDVEDGESAAQPACSTSSSSSEEGVHEDDARRGLQRQPQHRQQRQQRQQHPHGGHPPQRHHQPQAPAHYLQHHGTTPNYDRLFHSSGGPVSVAGGGGGPASPLVGGPSSRRRRTRQQQQQNLQQQPRPASPYSTDSNYSALPSAPHRPYPKSERKKQLRSYGAAPNGVSNGGNNASNSNRRPSVPRQSHPPLPPTPPLDQLPIV</sequence>
<feature type="chain" id="PRO_5012989705" evidence="6">
    <location>
        <begin position="20"/>
        <end position="1638"/>
    </location>
</feature>
<dbReference type="InterPro" id="IPR007110">
    <property type="entry name" value="Ig-like_dom"/>
</dbReference>
<dbReference type="Gene3D" id="2.60.40.10">
    <property type="entry name" value="Immunoglobulins"/>
    <property type="match status" value="7"/>
</dbReference>
<feature type="region of interest" description="Disordered" evidence="4">
    <location>
        <begin position="720"/>
        <end position="757"/>
    </location>
</feature>
<evidence type="ECO:0000256" key="5">
    <source>
        <dbReference type="SAM" id="Phobius"/>
    </source>
</evidence>
<keyword evidence="3" id="KW-0393">Immunoglobulin domain</keyword>
<feature type="compositionally biased region" description="Polar residues" evidence="4">
    <location>
        <begin position="1565"/>
        <end position="1574"/>
    </location>
</feature>
<evidence type="ECO:0000259" key="7">
    <source>
        <dbReference type="PROSITE" id="PS50835"/>
    </source>
</evidence>
<feature type="domain" description="Fibronectin type-III" evidence="8">
    <location>
        <begin position="529"/>
        <end position="626"/>
    </location>
</feature>
<feature type="domain" description="Ig-like" evidence="7">
    <location>
        <begin position="218"/>
        <end position="302"/>
    </location>
</feature>
<name>A0A267EF20_9PLAT</name>
<keyword evidence="5" id="KW-0812">Transmembrane</keyword>
<keyword evidence="1" id="KW-0677">Repeat</keyword>
<dbReference type="InterPro" id="IPR003598">
    <property type="entry name" value="Ig_sub2"/>
</dbReference>
<feature type="compositionally biased region" description="Low complexity" evidence="4">
    <location>
        <begin position="1442"/>
        <end position="1455"/>
    </location>
</feature>
<dbReference type="SUPFAM" id="SSF48726">
    <property type="entry name" value="Immunoglobulin"/>
    <property type="match status" value="5"/>
</dbReference>
<dbReference type="InterPro" id="IPR036179">
    <property type="entry name" value="Ig-like_dom_sf"/>
</dbReference>
<dbReference type="CDD" id="cd00063">
    <property type="entry name" value="FN3"/>
    <property type="match status" value="2"/>
</dbReference>
<accession>A0A267EF20</accession>
<evidence type="ECO:0000313" key="9">
    <source>
        <dbReference type="EMBL" id="PAA60036.1"/>
    </source>
</evidence>
<feature type="compositionally biased region" description="Pro residues" evidence="4">
    <location>
        <begin position="1622"/>
        <end position="1638"/>
    </location>
</feature>
<dbReference type="FunFam" id="2.60.40.10:FF:000189">
    <property type="entry name" value="Neogenin isoform 3"/>
    <property type="match status" value="1"/>
</dbReference>
<feature type="signal peptide" evidence="6">
    <location>
        <begin position="1"/>
        <end position="19"/>
    </location>
</feature>
<reference evidence="9 10" key="1">
    <citation type="submission" date="2017-06" db="EMBL/GenBank/DDBJ databases">
        <title>A platform for efficient transgenesis in Macrostomum lignano, a flatworm model organism for stem cell research.</title>
        <authorList>
            <person name="Berezikov E."/>
        </authorList>
    </citation>
    <scope>NUCLEOTIDE SEQUENCE [LARGE SCALE GENOMIC DNA]</scope>
    <source>
        <strain evidence="9">DV1</strain>
        <tissue evidence="9">Whole organism</tissue>
    </source>
</reference>
<feature type="compositionally biased region" description="Low complexity" evidence="4">
    <location>
        <begin position="1550"/>
        <end position="1561"/>
    </location>
</feature>
<feature type="compositionally biased region" description="Basic and acidic residues" evidence="4">
    <location>
        <begin position="720"/>
        <end position="730"/>
    </location>
</feature>
<feature type="region of interest" description="Disordered" evidence="4">
    <location>
        <begin position="130"/>
        <end position="160"/>
    </location>
</feature>
<feature type="compositionally biased region" description="Basic and acidic residues" evidence="4">
    <location>
        <begin position="1457"/>
        <end position="1466"/>
    </location>
</feature>
<feature type="compositionally biased region" description="Low complexity" evidence="4">
    <location>
        <begin position="1596"/>
        <end position="1620"/>
    </location>
</feature>
<feature type="compositionally biased region" description="Low complexity" evidence="4">
    <location>
        <begin position="1059"/>
        <end position="1082"/>
    </location>
</feature>
<feature type="domain" description="Ig-like" evidence="7">
    <location>
        <begin position="307"/>
        <end position="402"/>
    </location>
</feature>
<protein>
    <submittedName>
        <fullName evidence="9">Uncharacterized protein</fullName>
    </submittedName>
</protein>
<keyword evidence="6" id="KW-0732">Signal</keyword>
<feature type="region of interest" description="Disordered" evidence="4">
    <location>
        <begin position="1014"/>
        <end position="1082"/>
    </location>
</feature>
<organism evidence="9 10">
    <name type="scientific">Macrostomum lignano</name>
    <dbReference type="NCBI Taxonomy" id="282301"/>
    <lineage>
        <taxon>Eukaryota</taxon>
        <taxon>Metazoa</taxon>
        <taxon>Spiralia</taxon>
        <taxon>Lophotrochozoa</taxon>
        <taxon>Platyhelminthes</taxon>
        <taxon>Rhabditophora</taxon>
        <taxon>Macrostomorpha</taxon>
        <taxon>Macrostomida</taxon>
        <taxon>Macrostomidae</taxon>
        <taxon>Macrostomum</taxon>
    </lineage>
</organism>
<dbReference type="InterPro" id="IPR013098">
    <property type="entry name" value="Ig_I-set"/>
</dbReference>
<proteinExistence type="predicted"/>
<dbReference type="OrthoDB" id="428111at2759"/>
<evidence type="ECO:0000256" key="3">
    <source>
        <dbReference type="ARBA" id="ARBA00023319"/>
    </source>
</evidence>
<evidence type="ECO:0000313" key="10">
    <source>
        <dbReference type="Proteomes" id="UP000215902"/>
    </source>
</evidence>
<dbReference type="Pfam" id="PF13927">
    <property type="entry name" value="Ig_3"/>
    <property type="match status" value="2"/>
</dbReference>
<dbReference type="CDD" id="cd00096">
    <property type="entry name" value="Ig"/>
    <property type="match status" value="1"/>
</dbReference>
<dbReference type="Proteomes" id="UP000215902">
    <property type="component" value="Unassembled WGS sequence"/>
</dbReference>
<dbReference type="InterPro" id="IPR013783">
    <property type="entry name" value="Ig-like_fold"/>
</dbReference>
<feature type="compositionally biased region" description="Acidic residues" evidence="4">
    <location>
        <begin position="1413"/>
        <end position="1441"/>
    </location>
</feature>
<dbReference type="SMART" id="SM00408">
    <property type="entry name" value="IGc2"/>
    <property type="match status" value="5"/>
</dbReference>
<keyword evidence="2" id="KW-1015">Disulfide bond</keyword>
<feature type="compositionally biased region" description="Polar residues" evidence="4">
    <location>
        <begin position="1389"/>
        <end position="1400"/>
    </location>
</feature>
<dbReference type="PROSITE" id="PS50853">
    <property type="entry name" value="FN3"/>
    <property type="match status" value="2"/>
</dbReference>
<feature type="compositionally biased region" description="Low complexity" evidence="4">
    <location>
        <begin position="1017"/>
        <end position="1030"/>
    </location>
</feature>
<keyword evidence="5" id="KW-1133">Transmembrane helix</keyword>
<dbReference type="STRING" id="282301.A0A267EF20"/>
<feature type="transmembrane region" description="Helical" evidence="5">
    <location>
        <begin position="953"/>
        <end position="976"/>
    </location>
</feature>
<feature type="domain" description="Ig-like" evidence="7">
    <location>
        <begin position="115"/>
        <end position="213"/>
    </location>
</feature>
<dbReference type="SUPFAM" id="SSF49265">
    <property type="entry name" value="Fibronectin type III"/>
    <property type="match status" value="2"/>
</dbReference>
<keyword evidence="10" id="KW-1185">Reference proteome</keyword>
<keyword evidence="5" id="KW-0472">Membrane</keyword>
<feature type="compositionally biased region" description="Basic residues" evidence="4">
    <location>
        <begin position="1472"/>
        <end position="1496"/>
    </location>
</feature>
<feature type="domain" description="Fibronectin type-III" evidence="8">
    <location>
        <begin position="824"/>
        <end position="937"/>
    </location>
</feature>
<dbReference type="PANTHER" id="PTHR10075">
    <property type="entry name" value="BASIGIN RELATED"/>
    <property type="match status" value="1"/>
</dbReference>
<feature type="domain" description="Ig-like" evidence="7">
    <location>
        <begin position="411"/>
        <end position="489"/>
    </location>
</feature>
<evidence type="ECO:0000256" key="4">
    <source>
        <dbReference type="SAM" id="MobiDB-lite"/>
    </source>
</evidence>
<comment type="caution">
    <text evidence="9">The sequence shown here is derived from an EMBL/GenBank/DDBJ whole genome shotgun (WGS) entry which is preliminary data.</text>
</comment>
<dbReference type="InterPro" id="IPR003961">
    <property type="entry name" value="FN3_dom"/>
</dbReference>
<feature type="compositionally biased region" description="Polar residues" evidence="4">
    <location>
        <begin position="1310"/>
        <end position="1333"/>
    </location>
</feature>
<feature type="compositionally biased region" description="Low complexity" evidence="4">
    <location>
        <begin position="733"/>
        <end position="742"/>
    </location>
</feature>
<dbReference type="Pfam" id="PF07679">
    <property type="entry name" value="I-set"/>
    <property type="match status" value="3"/>
</dbReference>
<evidence type="ECO:0000256" key="2">
    <source>
        <dbReference type="ARBA" id="ARBA00023157"/>
    </source>
</evidence>
<feature type="domain" description="Ig-like" evidence="7">
    <location>
        <begin position="25"/>
        <end position="113"/>
    </location>
</feature>
<dbReference type="PANTHER" id="PTHR10075:SF100">
    <property type="entry name" value="FASCICLIN-2"/>
    <property type="match status" value="1"/>
</dbReference>
<dbReference type="InterPro" id="IPR003599">
    <property type="entry name" value="Ig_sub"/>
</dbReference>
<gene>
    <name evidence="9" type="ORF">BOX15_Mlig023824g1</name>
</gene>
<dbReference type="SMART" id="SM00060">
    <property type="entry name" value="FN3"/>
    <property type="match status" value="3"/>
</dbReference>
<dbReference type="FunFam" id="2.60.40.10:FF:000032">
    <property type="entry name" value="palladin isoform X1"/>
    <property type="match status" value="2"/>
</dbReference>
<evidence type="ECO:0000256" key="6">
    <source>
        <dbReference type="SAM" id="SignalP"/>
    </source>
</evidence>